<reference evidence="2" key="2">
    <citation type="journal article" date="2015" name="Data Brief">
        <title>Shoot transcriptome of the giant reed, Arundo donax.</title>
        <authorList>
            <person name="Barrero R.A."/>
            <person name="Guerrero F.D."/>
            <person name="Moolhuijzen P."/>
            <person name="Goolsby J.A."/>
            <person name="Tidwell J."/>
            <person name="Bellgard S.E."/>
            <person name="Bellgard M.I."/>
        </authorList>
    </citation>
    <scope>NUCLEOTIDE SEQUENCE</scope>
    <source>
        <tissue evidence="2">Shoot tissue taken approximately 20 cm above the soil surface</tissue>
    </source>
</reference>
<dbReference type="AlphaFoldDB" id="A0A0A8Z6I4"/>
<reference evidence="2" key="1">
    <citation type="submission" date="2014-09" db="EMBL/GenBank/DDBJ databases">
        <authorList>
            <person name="Magalhaes I.L.F."/>
            <person name="Oliveira U."/>
            <person name="Santos F.R."/>
            <person name="Vidigal T.H.D.A."/>
            <person name="Brescovit A.D."/>
            <person name="Santos A.J."/>
        </authorList>
    </citation>
    <scope>NUCLEOTIDE SEQUENCE</scope>
    <source>
        <tissue evidence="2">Shoot tissue taken approximately 20 cm above the soil surface</tissue>
    </source>
</reference>
<sequence>MEKRNTPPPETPTGGPSHPFDFSENLELPNFDHTKRIARCLQIR</sequence>
<protein>
    <submittedName>
        <fullName evidence="2">Uncharacterized protein</fullName>
    </submittedName>
</protein>
<feature type="compositionally biased region" description="Pro residues" evidence="1">
    <location>
        <begin position="1"/>
        <end position="11"/>
    </location>
</feature>
<proteinExistence type="predicted"/>
<name>A0A0A8Z6I4_ARUDO</name>
<dbReference type="EMBL" id="GBRH01263479">
    <property type="protein sequence ID" value="JAD34416.1"/>
    <property type="molecule type" value="Transcribed_RNA"/>
</dbReference>
<accession>A0A0A8Z6I4</accession>
<organism evidence="2">
    <name type="scientific">Arundo donax</name>
    <name type="common">Giant reed</name>
    <name type="synonym">Donax arundinaceus</name>
    <dbReference type="NCBI Taxonomy" id="35708"/>
    <lineage>
        <taxon>Eukaryota</taxon>
        <taxon>Viridiplantae</taxon>
        <taxon>Streptophyta</taxon>
        <taxon>Embryophyta</taxon>
        <taxon>Tracheophyta</taxon>
        <taxon>Spermatophyta</taxon>
        <taxon>Magnoliopsida</taxon>
        <taxon>Liliopsida</taxon>
        <taxon>Poales</taxon>
        <taxon>Poaceae</taxon>
        <taxon>PACMAD clade</taxon>
        <taxon>Arundinoideae</taxon>
        <taxon>Arundineae</taxon>
        <taxon>Arundo</taxon>
    </lineage>
</organism>
<evidence type="ECO:0000313" key="2">
    <source>
        <dbReference type="EMBL" id="JAD34416.1"/>
    </source>
</evidence>
<feature type="region of interest" description="Disordered" evidence="1">
    <location>
        <begin position="1"/>
        <end position="26"/>
    </location>
</feature>
<evidence type="ECO:0000256" key="1">
    <source>
        <dbReference type="SAM" id="MobiDB-lite"/>
    </source>
</evidence>